<dbReference type="AlphaFoldDB" id="A0AAU8H0X7"/>
<dbReference type="CDD" id="cd05403">
    <property type="entry name" value="NT_KNTase_like"/>
    <property type="match status" value="1"/>
</dbReference>
<dbReference type="SUPFAM" id="SSF81301">
    <property type="entry name" value="Nucleotidyltransferase"/>
    <property type="match status" value="1"/>
</dbReference>
<keyword evidence="6" id="KW-0547">Nucleotide-binding</keyword>
<evidence type="ECO:0000259" key="10">
    <source>
        <dbReference type="Pfam" id="PF01909"/>
    </source>
</evidence>
<gene>
    <name evidence="11" type="ORF">V4D31_08710</name>
</gene>
<dbReference type="PANTHER" id="PTHR33571">
    <property type="entry name" value="SSL8005 PROTEIN"/>
    <property type="match status" value="1"/>
</dbReference>
<dbReference type="InterPro" id="IPR052038">
    <property type="entry name" value="Type-VII_TA_antitoxin"/>
</dbReference>
<evidence type="ECO:0000256" key="5">
    <source>
        <dbReference type="ARBA" id="ARBA00022723"/>
    </source>
</evidence>
<dbReference type="KEGG" id="tob:V4D31_08710"/>
<evidence type="ECO:0000256" key="1">
    <source>
        <dbReference type="ARBA" id="ARBA00001946"/>
    </source>
</evidence>
<evidence type="ECO:0000256" key="3">
    <source>
        <dbReference type="ARBA" id="ARBA00022679"/>
    </source>
</evidence>
<dbReference type="GO" id="GO:0005524">
    <property type="term" value="F:ATP binding"/>
    <property type="evidence" value="ECO:0007669"/>
    <property type="project" value="UniProtKB-KW"/>
</dbReference>
<feature type="domain" description="Polymerase nucleotidyl transferase" evidence="10">
    <location>
        <begin position="11"/>
        <end position="69"/>
    </location>
</feature>
<evidence type="ECO:0000256" key="9">
    <source>
        <dbReference type="ARBA" id="ARBA00038276"/>
    </source>
</evidence>
<keyword evidence="4" id="KW-0548">Nucleotidyltransferase</keyword>
<accession>A0AAU8H0X7</accession>
<keyword evidence="8" id="KW-0460">Magnesium</keyword>
<dbReference type="Gene3D" id="3.30.460.10">
    <property type="entry name" value="Beta Polymerase, domain 2"/>
    <property type="match status" value="1"/>
</dbReference>
<dbReference type="GO" id="GO:0046872">
    <property type="term" value="F:metal ion binding"/>
    <property type="evidence" value="ECO:0007669"/>
    <property type="project" value="UniProtKB-KW"/>
</dbReference>
<dbReference type="Pfam" id="PF01909">
    <property type="entry name" value="NTP_transf_2"/>
    <property type="match status" value="1"/>
</dbReference>
<proteinExistence type="inferred from homology"/>
<reference evidence="11" key="1">
    <citation type="submission" date="2024-01" db="EMBL/GenBank/DDBJ databases">
        <title>The first autotrophic representatives of the genus Thermodesulfovibrio.</title>
        <authorList>
            <person name="Maltseva A.I."/>
            <person name="Elcheninov A.G."/>
            <person name="Kublanov I.V."/>
            <person name="Lebedinsky A.V."/>
            <person name="Frolov E.N."/>
        </authorList>
    </citation>
    <scope>NUCLEOTIDE SEQUENCE</scope>
    <source>
        <strain evidence="11">3462-1</strain>
    </source>
</reference>
<dbReference type="GO" id="GO:0016779">
    <property type="term" value="F:nucleotidyltransferase activity"/>
    <property type="evidence" value="ECO:0007669"/>
    <property type="project" value="UniProtKB-KW"/>
</dbReference>
<evidence type="ECO:0000256" key="7">
    <source>
        <dbReference type="ARBA" id="ARBA00022840"/>
    </source>
</evidence>
<dbReference type="InterPro" id="IPR043519">
    <property type="entry name" value="NT_sf"/>
</dbReference>
<evidence type="ECO:0000256" key="8">
    <source>
        <dbReference type="ARBA" id="ARBA00022842"/>
    </source>
</evidence>
<dbReference type="PANTHER" id="PTHR33571:SF19">
    <property type="entry name" value="PROTEIN ADENYLYLTRANSFERASE MJ0128-RELATED"/>
    <property type="match status" value="1"/>
</dbReference>
<protein>
    <submittedName>
        <fullName evidence="11">Nucleotidyltransferase family protein</fullName>
    </submittedName>
</protein>
<keyword evidence="3" id="KW-0808">Transferase</keyword>
<evidence type="ECO:0000313" key="11">
    <source>
        <dbReference type="EMBL" id="XCH48411.1"/>
    </source>
</evidence>
<keyword evidence="7" id="KW-0067">ATP-binding</keyword>
<keyword evidence="2" id="KW-1277">Toxin-antitoxin system</keyword>
<evidence type="ECO:0000256" key="4">
    <source>
        <dbReference type="ARBA" id="ARBA00022695"/>
    </source>
</evidence>
<organism evidence="11">
    <name type="scientific">Thermodesulfovibrio obliviosus</name>
    <dbReference type="NCBI Taxonomy" id="3118332"/>
    <lineage>
        <taxon>Bacteria</taxon>
        <taxon>Pseudomonadati</taxon>
        <taxon>Nitrospirota</taxon>
        <taxon>Thermodesulfovibrionia</taxon>
        <taxon>Thermodesulfovibrionales</taxon>
        <taxon>Thermodesulfovibrionaceae</taxon>
        <taxon>Thermodesulfovibrio</taxon>
    </lineage>
</organism>
<evidence type="ECO:0000256" key="2">
    <source>
        <dbReference type="ARBA" id="ARBA00022649"/>
    </source>
</evidence>
<comment type="cofactor">
    <cofactor evidence="1">
        <name>Mg(2+)</name>
        <dbReference type="ChEBI" id="CHEBI:18420"/>
    </cofactor>
</comment>
<evidence type="ECO:0000256" key="6">
    <source>
        <dbReference type="ARBA" id="ARBA00022741"/>
    </source>
</evidence>
<comment type="similarity">
    <text evidence="9">Belongs to the MntA antitoxin family.</text>
</comment>
<keyword evidence="5" id="KW-0479">Metal-binding</keyword>
<dbReference type="EMBL" id="CP144374">
    <property type="protein sequence ID" value="XCH48411.1"/>
    <property type="molecule type" value="Genomic_DNA"/>
</dbReference>
<name>A0AAU8H0X7_9BACT</name>
<sequence>MKSLEEIKEKLKELKPYLKERYKVKEIGIFGSYVRGEQREKSDLDILVGFDESAEIGLLEFVHLENFLSVYLG</sequence>
<dbReference type="InterPro" id="IPR002934">
    <property type="entry name" value="Polymerase_NTP_transf_dom"/>
</dbReference>